<dbReference type="OrthoDB" id="6122456at2759"/>
<organism evidence="2 3">
    <name type="scientific">Lingula anatina</name>
    <name type="common">Brachiopod</name>
    <name type="synonym">Lingula unguis</name>
    <dbReference type="NCBI Taxonomy" id="7574"/>
    <lineage>
        <taxon>Eukaryota</taxon>
        <taxon>Metazoa</taxon>
        <taxon>Spiralia</taxon>
        <taxon>Lophotrochozoa</taxon>
        <taxon>Brachiopoda</taxon>
        <taxon>Linguliformea</taxon>
        <taxon>Lingulata</taxon>
        <taxon>Lingulida</taxon>
        <taxon>Linguloidea</taxon>
        <taxon>Lingulidae</taxon>
        <taxon>Lingula</taxon>
    </lineage>
</organism>
<gene>
    <name evidence="3" type="primary">LOC106174964</name>
</gene>
<dbReference type="Pfam" id="PF20700">
    <property type="entry name" value="Mutator"/>
    <property type="match status" value="1"/>
</dbReference>
<evidence type="ECO:0000313" key="3">
    <source>
        <dbReference type="RefSeq" id="XP_013412199.1"/>
    </source>
</evidence>
<dbReference type="InParanoid" id="A0A1S3JQF5"/>
<feature type="domain" description="Mutator-like transposase" evidence="1">
    <location>
        <begin position="1"/>
        <end position="182"/>
    </location>
</feature>
<dbReference type="RefSeq" id="XP_013412199.1">
    <property type="nucleotide sequence ID" value="XM_013556745.1"/>
</dbReference>
<dbReference type="KEGG" id="lak:106174964"/>
<dbReference type="AlphaFoldDB" id="A0A1S3JQF5"/>
<proteinExistence type="predicted"/>
<keyword evidence="2" id="KW-1185">Reference proteome</keyword>
<name>A0A1S3JQF5_LINAN</name>
<dbReference type="InterPro" id="IPR049012">
    <property type="entry name" value="Mutator_transp_dom"/>
</dbReference>
<accession>A0A1S3JQF5</accession>
<evidence type="ECO:0000259" key="1">
    <source>
        <dbReference type="Pfam" id="PF20700"/>
    </source>
</evidence>
<sequence>MQKQANKVGAAITKLNKADMQKRRENLRRIQDLRGCEGQPIAVEGDGRYNNSLFSGGNKTLYQPATQTVYTVAENVTSKKDIIGVYTGNKLCHTAHLLKSRGEDVSCPEHSGICTANLREDDSIGDEKRAMQQILEEISGEVTVGALTTDGDSRAHSACDDVESLRDTRHYSKALKKQIEKAPFSGQVFPGKTK</sequence>
<dbReference type="GeneID" id="106174964"/>
<dbReference type="Proteomes" id="UP000085678">
    <property type="component" value="Unplaced"/>
</dbReference>
<protein>
    <submittedName>
        <fullName evidence="3">Uncharacterized protein LOC106174964</fullName>
    </submittedName>
</protein>
<reference evidence="3" key="1">
    <citation type="submission" date="2025-08" db="UniProtKB">
        <authorList>
            <consortium name="RefSeq"/>
        </authorList>
    </citation>
    <scope>IDENTIFICATION</scope>
    <source>
        <tissue evidence="3">Gonads</tissue>
    </source>
</reference>
<evidence type="ECO:0000313" key="2">
    <source>
        <dbReference type="Proteomes" id="UP000085678"/>
    </source>
</evidence>